<dbReference type="AlphaFoldDB" id="A0A0G3BEE5"/>
<keyword evidence="2" id="KW-1185">Reference proteome</keyword>
<reference evidence="1 2" key="1">
    <citation type="submission" date="2015-05" db="EMBL/GenBank/DDBJ databases">
        <authorList>
            <person name="Tang B."/>
            <person name="Yu Y."/>
        </authorList>
    </citation>
    <scope>NUCLEOTIDE SEQUENCE [LARGE SCALE GENOMIC DNA]</scope>
    <source>
        <strain evidence="1 2">DSM 7029</strain>
    </source>
</reference>
<protein>
    <submittedName>
        <fullName evidence="1">Uncharacterized protein</fullName>
    </submittedName>
</protein>
<evidence type="ECO:0000313" key="1">
    <source>
        <dbReference type="EMBL" id="AKJ27692.1"/>
    </source>
</evidence>
<organism evidence="1 2">
    <name type="scientific">Caldimonas brevitalea</name>
    <dbReference type="NCBI Taxonomy" id="413882"/>
    <lineage>
        <taxon>Bacteria</taxon>
        <taxon>Pseudomonadati</taxon>
        <taxon>Pseudomonadota</taxon>
        <taxon>Betaproteobacteria</taxon>
        <taxon>Burkholderiales</taxon>
        <taxon>Sphaerotilaceae</taxon>
        <taxon>Caldimonas</taxon>
    </lineage>
</organism>
<proteinExistence type="predicted"/>
<evidence type="ECO:0000313" key="2">
    <source>
        <dbReference type="Proteomes" id="UP000035352"/>
    </source>
</evidence>
<dbReference type="KEGG" id="pbh:AAW51_1001"/>
<dbReference type="Proteomes" id="UP000035352">
    <property type="component" value="Chromosome"/>
</dbReference>
<name>A0A0G3BEE5_9BURK</name>
<gene>
    <name evidence="1" type="ORF">AAW51_1001</name>
</gene>
<dbReference type="EMBL" id="CP011371">
    <property type="protein sequence ID" value="AKJ27692.1"/>
    <property type="molecule type" value="Genomic_DNA"/>
</dbReference>
<sequence>MGTKPKLALDEAPLDPQTIDCFLSNLGPDMILVGG</sequence>
<accession>A0A0G3BEE5</accession>